<organism evidence="1 2">
    <name type="scientific">Herpetosiphon geysericola</name>
    <dbReference type="NCBI Taxonomy" id="70996"/>
    <lineage>
        <taxon>Bacteria</taxon>
        <taxon>Bacillati</taxon>
        <taxon>Chloroflexota</taxon>
        <taxon>Chloroflexia</taxon>
        <taxon>Herpetosiphonales</taxon>
        <taxon>Herpetosiphonaceae</taxon>
        <taxon>Herpetosiphon</taxon>
    </lineage>
</organism>
<dbReference type="OrthoDB" id="9817198at2"/>
<proteinExistence type="predicted"/>
<sequence length="456" mass="48452">MAHGFWIIKQEEVPIALNLNDQSVNWKYRLELNSWQPPIPDRNPGSGEPYLDTYESFSLAVGGVDRNEVVANLNALQTILDDAADFNDGMSSTPVILREQIDGGVAYDALLFSQEPARFGITLTSDFLTDTNARFYRNVKVEFPRRPILCNSIVVNSNSPGGEADTMLSSLSFTTAADIASPASLDLAFSNLPTAAVMPTIPAGTVVIGPAESLFPFNAAPLATGTGYSSVADVANNAPLGTVMRYTPPSTSEVVHTTKQSINQTTRCLVFAKVRNNSTSAGFSIRPIATTLGGQLIYGRYTHIDEASGTSPRVISLGILSAPSAMAQLQLGITATATGLGTLDIADVFLVALDQGRTSIIPYSAVTRPNNNQGTLSINDNYVSAEAPSLGYAQSAAAPLDVFSEGDARIFLKGKEHSLKILTTNGTSWKIMPSSSGATPTVNATLKRRTASLIPR</sequence>
<protein>
    <submittedName>
        <fullName evidence="1">Uncharacterized protein</fullName>
    </submittedName>
</protein>
<reference evidence="1 2" key="1">
    <citation type="submission" date="2015-07" db="EMBL/GenBank/DDBJ databases">
        <title>Whole genome sequence of Herpetosiphon geysericola DSM 7119.</title>
        <authorList>
            <person name="Hemp J."/>
            <person name="Ward L.M."/>
            <person name="Pace L.A."/>
            <person name="Fischer W.W."/>
        </authorList>
    </citation>
    <scope>NUCLEOTIDE SEQUENCE [LARGE SCALE GENOMIC DNA]</scope>
    <source>
        <strain evidence="1 2">DSM 7119</strain>
    </source>
</reference>
<dbReference type="Proteomes" id="UP000050277">
    <property type="component" value="Unassembled WGS sequence"/>
</dbReference>
<comment type="caution">
    <text evidence="1">The sequence shown here is derived from an EMBL/GenBank/DDBJ whole genome shotgun (WGS) entry which is preliminary data.</text>
</comment>
<accession>A0A0P6Y286</accession>
<evidence type="ECO:0000313" key="1">
    <source>
        <dbReference type="EMBL" id="KPL89998.1"/>
    </source>
</evidence>
<dbReference type="EMBL" id="LGKP01000014">
    <property type="protein sequence ID" value="KPL89998.1"/>
    <property type="molecule type" value="Genomic_DNA"/>
</dbReference>
<name>A0A0P6Y286_9CHLR</name>
<keyword evidence="2" id="KW-1185">Reference proteome</keyword>
<gene>
    <name evidence="1" type="ORF">SE18_08580</name>
</gene>
<dbReference type="AlphaFoldDB" id="A0A0P6Y286"/>
<dbReference type="RefSeq" id="WP_054534029.1">
    <property type="nucleotide sequence ID" value="NZ_LGKP01000014.1"/>
</dbReference>
<evidence type="ECO:0000313" key="2">
    <source>
        <dbReference type="Proteomes" id="UP000050277"/>
    </source>
</evidence>